<protein>
    <submittedName>
        <fullName evidence="1">Uncharacterized protein</fullName>
    </submittedName>
</protein>
<name>A0A4P7NT38_PYROR</name>
<dbReference type="AlphaFoldDB" id="A0A4P7NT38"/>
<accession>A0A4P7NT38</accession>
<proteinExistence type="predicted"/>
<sequence>MSHQDVGRSIAEQLRPRTSKALFSPFYEKQR</sequence>
<evidence type="ECO:0000313" key="1">
    <source>
        <dbReference type="EMBL" id="QBZ65560.1"/>
    </source>
</evidence>
<dbReference type="EMBL" id="CP034210">
    <property type="protein sequence ID" value="QBZ65560.1"/>
    <property type="molecule type" value="Genomic_DNA"/>
</dbReference>
<evidence type="ECO:0000313" key="2">
    <source>
        <dbReference type="Proteomes" id="UP000294847"/>
    </source>
</evidence>
<organism evidence="1 2">
    <name type="scientific">Pyricularia oryzae</name>
    <name type="common">Rice blast fungus</name>
    <name type="synonym">Magnaporthe oryzae</name>
    <dbReference type="NCBI Taxonomy" id="318829"/>
    <lineage>
        <taxon>Eukaryota</taxon>
        <taxon>Fungi</taxon>
        <taxon>Dikarya</taxon>
        <taxon>Ascomycota</taxon>
        <taxon>Pezizomycotina</taxon>
        <taxon>Sordariomycetes</taxon>
        <taxon>Sordariomycetidae</taxon>
        <taxon>Magnaporthales</taxon>
        <taxon>Pyriculariaceae</taxon>
        <taxon>Pyricularia</taxon>
    </lineage>
</organism>
<gene>
    <name evidence="1" type="ORF">PoMZ_12522</name>
</gene>
<reference evidence="1 2" key="1">
    <citation type="journal article" date="2019" name="Mol. Biol. Evol.">
        <title>Blast fungal genomes show frequent chromosomal changes, gene gains and losses, and effector gene turnover.</title>
        <authorList>
            <person name="Gomez Luciano L.B."/>
            <person name="Jason Tsai I."/>
            <person name="Chuma I."/>
            <person name="Tosa Y."/>
            <person name="Chen Y.H."/>
            <person name="Li J.Y."/>
            <person name="Li M.Y."/>
            <person name="Jade Lu M.Y."/>
            <person name="Nakayashiki H."/>
            <person name="Li W.H."/>
        </authorList>
    </citation>
    <scope>NUCLEOTIDE SEQUENCE [LARGE SCALE GENOMIC DNA]</scope>
    <source>
        <strain evidence="1">MZ5-1-6</strain>
    </source>
</reference>
<dbReference type="Proteomes" id="UP000294847">
    <property type="component" value="Chromosome 7"/>
</dbReference>